<dbReference type="InterPro" id="IPR051908">
    <property type="entry name" value="Ribosomal_N-acetyltransferase"/>
</dbReference>
<dbReference type="InterPro" id="IPR000182">
    <property type="entry name" value="GNAT_dom"/>
</dbReference>
<name>A0A4V3DVZ7_9NEIS</name>
<dbReference type="OrthoDB" id="5292292at2"/>
<dbReference type="Gene3D" id="3.40.630.30">
    <property type="match status" value="1"/>
</dbReference>
<organism evidence="2 3">
    <name type="scientific">Paludibacterium purpuratum</name>
    <dbReference type="NCBI Taxonomy" id="1144873"/>
    <lineage>
        <taxon>Bacteria</taxon>
        <taxon>Pseudomonadati</taxon>
        <taxon>Pseudomonadota</taxon>
        <taxon>Betaproteobacteria</taxon>
        <taxon>Neisseriales</taxon>
        <taxon>Chromobacteriaceae</taxon>
        <taxon>Paludibacterium</taxon>
    </lineage>
</organism>
<dbReference type="SUPFAM" id="SSF55729">
    <property type="entry name" value="Acyl-CoA N-acyltransferases (Nat)"/>
    <property type="match status" value="1"/>
</dbReference>
<dbReference type="Pfam" id="PF13302">
    <property type="entry name" value="Acetyltransf_3"/>
    <property type="match status" value="1"/>
</dbReference>
<dbReference type="AlphaFoldDB" id="A0A4V3DVZ7"/>
<accession>A0A4V3DVZ7</accession>
<dbReference type="GO" id="GO:1990189">
    <property type="term" value="F:protein N-terminal-serine acetyltransferase activity"/>
    <property type="evidence" value="ECO:0007669"/>
    <property type="project" value="TreeGrafter"/>
</dbReference>
<reference evidence="2 3" key="1">
    <citation type="submission" date="2019-03" db="EMBL/GenBank/DDBJ databases">
        <title>Genomic Encyclopedia of Type Strains, Phase III (KMG-III): the genomes of soil and plant-associated and newly described type strains.</title>
        <authorList>
            <person name="Whitman W."/>
        </authorList>
    </citation>
    <scope>NUCLEOTIDE SEQUENCE [LARGE SCALE GENOMIC DNA]</scope>
    <source>
        <strain evidence="2 3">CECT 8976</strain>
    </source>
</reference>
<keyword evidence="2" id="KW-0808">Transferase</keyword>
<dbReference type="Proteomes" id="UP000295611">
    <property type="component" value="Unassembled WGS sequence"/>
</dbReference>
<evidence type="ECO:0000313" key="2">
    <source>
        <dbReference type="EMBL" id="TDR82699.1"/>
    </source>
</evidence>
<gene>
    <name evidence="2" type="ORF">DFP86_10188</name>
</gene>
<dbReference type="RefSeq" id="WP_133678029.1">
    <property type="nucleotide sequence ID" value="NZ_SNZP01000001.1"/>
</dbReference>
<dbReference type="PANTHER" id="PTHR43441">
    <property type="entry name" value="RIBOSOMAL-PROTEIN-SERINE ACETYLTRANSFERASE"/>
    <property type="match status" value="1"/>
</dbReference>
<dbReference type="GO" id="GO:0005737">
    <property type="term" value="C:cytoplasm"/>
    <property type="evidence" value="ECO:0007669"/>
    <property type="project" value="TreeGrafter"/>
</dbReference>
<proteinExistence type="predicted"/>
<evidence type="ECO:0000259" key="1">
    <source>
        <dbReference type="PROSITE" id="PS51186"/>
    </source>
</evidence>
<feature type="domain" description="N-acetyltransferase" evidence="1">
    <location>
        <begin position="27"/>
        <end position="171"/>
    </location>
</feature>
<dbReference type="PANTHER" id="PTHR43441:SF10">
    <property type="entry name" value="ACETYLTRANSFERASE"/>
    <property type="match status" value="1"/>
</dbReference>
<comment type="caution">
    <text evidence="2">The sequence shown here is derived from an EMBL/GenBank/DDBJ whole genome shotgun (WGS) entry which is preliminary data.</text>
</comment>
<evidence type="ECO:0000313" key="3">
    <source>
        <dbReference type="Proteomes" id="UP000295611"/>
    </source>
</evidence>
<dbReference type="GO" id="GO:0008999">
    <property type="term" value="F:protein-N-terminal-alanine acetyltransferase activity"/>
    <property type="evidence" value="ECO:0007669"/>
    <property type="project" value="TreeGrafter"/>
</dbReference>
<dbReference type="PROSITE" id="PS51186">
    <property type="entry name" value="GNAT"/>
    <property type="match status" value="1"/>
</dbReference>
<dbReference type="EMBL" id="SNZP01000001">
    <property type="protein sequence ID" value="TDR82699.1"/>
    <property type="molecule type" value="Genomic_DNA"/>
</dbReference>
<dbReference type="InterPro" id="IPR016181">
    <property type="entry name" value="Acyl_CoA_acyltransferase"/>
</dbReference>
<keyword evidence="3" id="KW-1185">Reference proteome</keyword>
<protein>
    <submittedName>
        <fullName evidence="2">RimJ/RimL family protein N-acetyltransferase</fullName>
    </submittedName>
</protein>
<sequence length="174" mass="19335">MALLTREIHIQSIRLSLQPFTASDAGEAYGCITPTLARFMSWDPPANRASFDQIYQSWLTSMADGTDYVFAIRQRADDHFLGLAGLHHLREDSPELGIWIREDSHGHGFGREAVRLVAQWAAQTMPPASFTYPVAEQNSPSRGIAESLGGMVIDRCEKPKYTAVIYRIPCPPAS</sequence>